<protein>
    <submittedName>
        <fullName evidence="2">Uncharacterized protein</fullName>
    </submittedName>
</protein>
<organism evidence="2 3">
    <name type="scientific">Lacicoccus alkaliphilus DSM 16010</name>
    <dbReference type="NCBI Taxonomy" id="1123231"/>
    <lineage>
        <taxon>Bacteria</taxon>
        <taxon>Bacillati</taxon>
        <taxon>Bacillota</taxon>
        <taxon>Bacilli</taxon>
        <taxon>Bacillales</taxon>
        <taxon>Salinicoccaceae</taxon>
        <taxon>Lacicoccus</taxon>
    </lineage>
</organism>
<dbReference type="AlphaFoldDB" id="A0A1M7FKH4"/>
<feature type="transmembrane region" description="Helical" evidence="1">
    <location>
        <begin position="12"/>
        <end position="32"/>
    </location>
</feature>
<keyword evidence="1" id="KW-0472">Membrane</keyword>
<dbReference type="RefSeq" id="WP_072709842.1">
    <property type="nucleotide sequence ID" value="NZ_FRCF01000004.1"/>
</dbReference>
<keyword evidence="3" id="KW-1185">Reference proteome</keyword>
<evidence type="ECO:0000256" key="1">
    <source>
        <dbReference type="SAM" id="Phobius"/>
    </source>
</evidence>
<proteinExistence type="predicted"/>
<sequence length="67" mass="8057">MMDFLYFPDDPIEYIPAAIAMLICFLVAYAVYRIIKAYSRDQEEKMKHFEEEVMRKLEQEETNESGR</sequence>
<gene>
    <name evidence="2" type="ORF">SAMN02745189_01478</name>
</gene>
<keyword evidence="1" id="KW-0812">Transmembrane</keyword>
<dbReference type="Proteomes" id="UP000184206">
    <property type="component" value="Unassembled WGS sequence"/>
</dbReference>
<dbReference type="OrthoDB" id="2390218at2"/>
<keyword evidence="1" id="KW-1133">Transmembrane helix</keyword>
<dbReference type="STRING" id="1123231.SAMN02745189_01478"/>
<reference evidence="2 3" key="1">
    <citation type="submission" date="2016-11" db="EMBL/GenBank/DDBJ databases">
        <authorList>
            <person name="Jaros S."/>
            <person name="Januszkiewicz K."/>
            <person name="Wedrychowicz H."/>
        </authorList>
    </citation>
    <scope>NUCLEOTIDE SEQUENCE [LARGE SCALE GENOMIC DNA]</scope>
    <source>
        <strain evidence="2 3">DSM 16010</strain>
    </source>
</reference>
<accession>A0A1M7FKH4</accession>
<evidence type="ECO:0000313" key="3">
    <source>
        <dbReference type="Proteomes" id="UP000184206"/>
    </source>
</evidence>
<name>A0A1M7FKH4_9BACL</name>
<evidence type="ECO:0000313" key="2">
    <source>
        <dbReference type="EMBL" id="SHM04534.1"/>
    </source>
</evidence>
<dbReference type="EMBL" id="FRCF01000004">
    <property type="protein sequence ID" value="SHM04534.1"/>
    <property type="molecule type" value="Genomic_DNA"/>
</dbReference>